<keyword evidence="2 4" id="KW-0819">tRNA processing</keyword>
<organism evidence="9 10">
    <name type="scientific">Yeguia hominis</name>
    <dbReference type="NCBI Taxonomy" id="2763662"/>
    <lineage>
        <taxon>Bacteria</taxon>
        <taxon>Bacillati</taxon>
        <taxon>Bacillota</taxon>
        <taxon>Clostridia</taxon>
        <taxon>Eubacteriales</taxon>
        <taxon>Yeguiaceae</taxon>
        <taxon>Yeguia</taxon>
    </lineage>
</organism>
<dbReference type="EMBL" id="JACRSN010000012">
    <property type="protein sequence ID" value="MBC8534132.1"/>
    <property type="molecule type" value="Genomic_DNA"/>
</dbReference>
<dbReference type="NCBIfam" id="TIGR00071">
    <property type="entry name" value="hisT_truA"/>
    <property type="match status" value="1"/>
</dbReference>
<dbReference type="PIRSF" id="PIRSF001430">
    <property type="entry name" value="tRNA_psdUrid_synth"/>
    <property type="match status" value="1"/>
</dbReference>
<sequence length="245" mass="27945">MRNLLLMIGYDGAAYHGWQVQQNARAVQEVFQEALQNVLGERPDIKGCSRTDTGVHAREYGISFRTAHRIPCHRLVFALNRFLPPDMAVFSCREMPEDFHARYSCKGKEYVYEIWNSEIRSPFLEGRALHYRYPMDAALLQKAATCYLGKHDFTSFCTVDKRERRNMERTVTRAEVVRSGEMVSFTVSADGFLYNMVRIMTGTLLRVAQGKISPEDLPQILAAKDRKAAGPTAPACGLYLNKVFY</sequence>
<evidence type="ECO:0000256" key="3">
    <source>
        <dbReference type="ARBA" id="ARBA00023235"/>
    </source>
</evidence>
<protein>
    <recommendedName>
        <fullName evidence="4">tRNA pseudouridine synthase A</fullName>
        <ecNumber evidence="4">5.4.99.12</ecNumber>
    </recommendedName>
    <alternativeName>
        <fullName evidence="4">tRNA pseudouridine(38-40) synthase</fullName>
    </alternativeName>
    <alternativeName>
        <fullName evidence="4">tRNA pseudouridylate synthase I</fullName>
    </alternativeName>
    <alternativeName>
        <fullName evidence="4">tRNA-uridine isomerase I</fullName>
    </alternativeName>
</protein>
<comment type="similarity">
    <text evidence="1 4 7">Belongs to the tRNA pseudouridine synthase TruA family.</text>
</comment>
<dbReference type="Pfam" id="PF01416">
    <property type="entry name" value="PseudoU_synth_1"/>
    <property type="match status" value="2"/>
</dbReference>
<dbReference type="InterPro" id="IPR020103">
    <property type="entry name" value="PsdUridine_synth_cat_dom_sf"/>
</dbReference>
<dbReference type="CDD" id="cd02570">
    <property type="entry name" value="PseudoU_synth_EcTruA"/>
    <property type="match status" value="1"/>
</dbReference>
<proteinExistence type="inferred from homology"/>
<name>A0A926DA48_9FIRM</name>
<evidence type="ECO:0000256" key="4">
    <source>
        <dbReference type="HAMAP-Rule" id="MF_00171"/>
    </source>
</evidence>
<evidence type="ECO:0000256" key="6">
    <source>
        <dbReference type="PIRSR" id="PIRSR001430-2"/>
    </source>
</evidence>
<feature type="domain" description="Pseudouridine synthase I TruA alpha/beta" evidence="8">
    <location>
        <begin position="9"/>
        <end position="104"/>
    </location>
</feature>
<dbReference type="InterPro" id="IPR020094">
    <property type="entry name" value="TruA/RsuA/RluB/E/F_N"/>
</dbReference>
<dbReference type="PANTHER" id="PTHR11142">
    <property type="entry name" value="PSEUDOURIDYLATE SYNTHASE"/>
    <property type="match status" value="1"/>
</dbReference>
<dbReference type="EC" id="5.4.99.12" evidence="4"/>
<dbReference type="GO" id="GO:0003723">
    <property type="term" value="F:RNA binding"/>
    <property type="evidence" value="ECO:0007669"/>
    <property type="project" value="InterPro"/>
</dbReference>
<dbReference type="FunFam" id="3.30.70.580:FF:000001">
    <property type="entry name" value="tRNA pseudouridine synthase A"/>
    <property type="match status" value="1"/>
</dbReference>
<dbReference type="SUPFAM" id="SSF55120">
    <property type="entry name" value="Pseudouridine synthase"/>
    <property type="match status" value="1"/>
</dbReference>
<comment type="caution">
    <text evidence="4">Lacks conserved residue(s) required for the propagation of feature annotation.</text>
</comment>
<dbReference type="Gene3D" id="3.30.70.580">
    <property type="entry name" value="Pseudouridine synthase I, catalytic domain, N-terminal subdomain"/>
    <property type="match status" value="1"/>
</dbReference>
<dbReference type="Gene3D" id="3.30.70.660">
    <property type="entry name" value="Pseudouridine synthase I, catalytic domain, C-terminal subdomain"/>
    <property type="match status" value="1"/>
</dbReference>
<evidence type="ECO:0000313" key="10">
    <source>
        <dbReference type="Proteomes" id="UP000651482"/>
    </source>
</evidence>
<comment type="catalytic activity">
    <reaction evidence="4 7">
        <text>uridine(38/39/40) in tRNA = pseudouridine(38/39/40) in tRNA</text>
        <dbReference type="Rhea" id="RHEA:22376"/>
        <dbReference type="Rhea" id="RHEA-COMP:10085"/>
        <dbReference type="Rhea" id="RHEA-COMP:10087"/>
        <dbReference type="ChEBI" id="CHEBI:65314"/>
        <dbReference type="ChEBI" id="CHEBI:65315"/>
        <dbReference type="EC" id="5.4.99.12"/>
    </reaction>
</comment>
<comment type="subunit">
    <text evidence="4">Homodimer.</text>
</comment>
<dbReference type="GO" id="GO:0160147">
    <property type="term" value="F:tRNA pseudouridine(38-40) synthase activity"/>
    <property type="evidence" value="ECO:0007669"/>
    <property type="project" value="UniProtKB-EC"/>
</dbReference>
<dbReference type="AlphaFoldDB" id="A0A926DA48"/>
<evidence type="ECO:0000313" key="9">
    <source>
        <dbReference type="EMBL" id="MBC8534132.1"/>
    </source>
</evidence>
<dbReference type="InterPro" id="IPR020097">
    <property type="entry name" value="PsdUridine_synth_TruA_a/b_dom"/>
</dbReference>
<dbReference type="HAMAP" id="MF_00171">
    <property type="entry name" value="TruA"/>
    <property type="match status" value="1"/>
</dbReference>
<dbReference type="InterPro" id="IPR001406">
    <property type="entry name" value="PsdUridine_synth_TruA"/>
</dbReference>
<comment type="function">
    <text evidence="4">Formation of pseudouridine at positions 38, 39 and 40 in the anticodon stem and loop of transfer RNAs.</text>
</comment>
<dbReference type="InterPro" id="IPR020095">
    <property type="entry name" value="PsdUridine_synth_TruA_C"/>
</dbReference>
<feature type="active site" description="Nucleophile" evidence="4 5">
    <location>
        <position position="52"/>
    </location>
</feature>
<feature type="domain" description="Pseudouridine synthase I TruA alpha/beta" evidence="8">
    <location>
        <begin position="143"/>
        <end position="245"/>
    </location>
</feature>
<evidence type="ECO:0000256" key="5">
    <source>
        <dbReference type="PIRSR" id="PIRSR001430-1"/>
    </source>
</evidence>
<keyword evidence="10" id="KW-1185">Reference proteome</keyword>
<accession>A0A926DA48</accession>
<comment type="caution">
    <text evidence="9">The sequence shown here is derived from an EMBL/GenBank/DDBJ whole genome shotgun (WGS) entry which is preliminary data.</text>
</comment>
<dbReference type="RefSeq" id="WP_249319790.1">
    <property type="nucleotide sequence ID" value="NZ_JACRSN010000012.1"/>
</dbReference>
<gene>
    <name evidence="4 9" type="primary">truA</name>
    <name evidence="9" type="ORF">IAG03_09005</name>
</gene>
<keyword evidence="3 4" id="KW-0413">Isomerase</keyword>
<evidence type="ECO:0000259" key="8">
    <source>
        <dbReference type="Pfam" id="PF01416"/>
    </source>
</evidence>
<dbReference type="PANTHER" id="PTHR11142:SF0">
    <property type="entry name" value="TRNA PSEUDOURIDINE SYNTHASE-LIKE 1"/>
    <property type="match status" value="1"/>
</dbReference>
<evidence type="ECO:0000256" key="7">
    <source>
        <dbReference type="RuleBase" id="RU003792"/>
    </source>
</evidence>
<feature type="binding site" evidence="4 6">
    <location>
        <position position="110"/>
    </location>
    <ligand>
        <name>substrate</name>
    </ligand>
</feature>
<dbReference type="Proteomes" id="UP000651482">
    <property type="component" value="Unassembled WGS sequence"/>
</dbReference>
<reference evidence="9" key="1">
    <citation type="submission" date="2020-08" db="EMBL/GenBank/DDBJ databases">
        <title>Genome public.</title>
        <authorList>
            <person name="Liu C."/>
            <person name="Sun Q."/>
        </authorList>
    </citation>
    <scope>NUCLEOTIDE SEQUENCE</scope>
    <source>
        <strain evidence="9">NSJ-40</strain>
    </source>
</reference>
<dbReference type="GO" id="GO:0031119">
    <property type="term" value="P:tRNA pseudouridine synthesis"/>
    <property type="evidence" value="ECO:0007669"/>
    <property type="project" value="UniProtKB-UniRule"/>
</dbReference>
<evidence type="ECO:0000256" key="2">
    <source>
        <dbReference type="ARBA" id="ARBA00022694"/>
    </source>
</evidence>
<evidence type="ECO:0000256" key="1">
    <source>
        <dbReference type="ARBA" id="ARBA00009375"/>
    </source>
</evidence>